<proteinExistence type="inferred from homology"/>
<gene>
    <name evidence="11" type="ORF">SAMN05720606_10378</name>
</gene>
<dbReference type="GO" id="GO:0005829">
    <property type="term" value="C:cytosol"/>
    <property type="evidence" value="ECO:0007669"/>
    <property type="project" value="TreeGrafter"/>
</dbReference>
<evidence type="ECO:0000256" key="9">
    <source>
        <dbReference type="RuleBase" id="RU004474"/>
    </source>
</evidence>
<dbReference type="CDD" id="cd00209">
    <property type="entry name" value="DHFR"/>
    <property type="match status" value="1"/>
</dbReference>
<dbReference type="InterPro" id="IPR017925">
    <property type="entry name" value="DHFR_CS"/>
</dbReference>
<name>A0A1G5DYK3_9BACL</name>
<evidence type="ECO:0000259" key="10">
    <source>
        <dbReference type="PROSITE" id="PS51330"/>
    </source>
</evidence>
<reference evidence="12" key="1">
    <citation type="submission" date="2016-10" db="EMBL/GenBank/DDBJ databases">
        <authorList>
            <person name="Varghese N."/>
            <person name="Submissions S."/>
        </authorList>
    </citation>
    <scope>NUCLEOTIDE SEQUENCE [LARGE SCALE GENOMIC DNA]</scope>
    <source>
        <strain evidence="12">BL9</strain>
    </source>
</reference>
<keyword evidence="12" id="KW-1185">Reference proteome</keyword>
<comment type="pathway">
    <text evidence="1 8">Cofactor biosynthesis; tetrahydrofolate biosynthesis; 5,6,7,8-tetrahydrofolate from 7,8-dihydrofolate: step 1/1.</text>
</comment>
<dbReference type="GO" id="GO:0006730">
    <property type="term" value="P:one-carbon metabolic process"/>
    <property type="evidence" value="ECO:0007669"/>
    <property type="project" value="UniProtKB-KW"/>
</dbReference>
<dbReference type="STRING" id="582692.SAMN05720606_10378"/>
<dbReference type="PANTHER" id="PTHR48069">
    <property type="entry name" value="DIHYDROFOLATE REDUCTASE"/>
    <property type="match status" value="1"/>
</dbReference>
<dbReference type="InterPro" id="IPR012259">
    <property type="entry name" value="DHFR"/>
</dbReference>
<dbReference type="GO" id="GO:0046654">
    <property type="term" value="P:tetrahydrofolate biosynthetic process"/>
    <property type="evidence" value="ECO:0007669"/>
    <property type="project" value="UniProtKB-UniPathway"/>
</dbReference>
<dbReference type="SUPFAM" id="SSF53597">
    <property type="entry name" value="Dihydrofolate reductase-like"/>
    <property type="match status" value="1"/>
</dbReference>
<dbReference type="PANTHER" id="PTHR48069:SF3">
    <property type="entry name" value="DIHYDROFOLATE REDUCTASE"/>
    <property type="match status" value="1"/>
</dbReference>
<dbReference type="Gene3D" id="3.40.430.10">
    <property type="entry name" value="Dihydrofolate Reductase, subunit A"/>
    <property type="match status" value="1"/>
</dbReference>
<keyword evidence="4 8" id="KW-0554">One-carbon metabolism</keyword>
<keyword evidence="6 8" id="KW-0560">Oxidoreductase</keyword>
<dbReference type="GO" id="GO:0070401">
    <property type="term" value="F:NADP+ binding"/>
    <property type="evidence" value="ECO:0007669"/>
    <property type="project" value="UniProtKB-ARBA"/>
</dbReference>
<comment type="function">
    <text evidence="7 8">Key enzyme in folate metabolism. Catalyzes an essential reaction for de novo glycine and purine synthesis, and for DNA precursor synthesis.</text>
</comment>
<dbReference type="GO" id="GO:0004146">
    <property type="term" value="F:dihydrofolate reductase activity"/>
    <property type="evidence" value="ECO:0007669"/>
    <property type="project" value="UniProtKB-EC"/>
</dbReference>
<dbReference type="PROSITE" id="PS51330">
    <property type="entry name" value="DHFR_2"/>
    <property type="match status" value="1"/>
</dbReference>
<dbReference type="EC" id="1.5.1.3" evidence="3 8"/>
<protein>
    <recommendedName>
        <fullName evidence="3 8">Dihydrofolate reductase</fullName>
        <ecNumber evidence="3 8">1.5.1.3</ecNumber>
    </recommendedName>
</protein>
<dbReference type="PROSITE" id="PS00075">
    <property type="entry name" value="DHFR_1"/>
    <property type="match status" value="1"/>
</dbReference>
<accession>A0A1G5DYK3</accession>
<dbReference type="EMBL" id="FMVM01000003">
    <property type="protein sequence ID" value="SCY19707.1"/>
    <property type="molecule type" value="Genomic_DNA"/>
</dbReference>
<organism evidence="11 12">
    <name type="scientific">Paenibacillus polysaccharolyticus</name>
    <dbReference type="NCBI Taxonomy" id="582692"/>
    <lineage>
        <taxon>Bacteria</taxon>
        <taxon>Bacillati</taxon>
        <taxon>Bacillota</taxon>
        <taxon>Bacilli</taxon>
        <taxon>Bacillales</taxon>
        <taxon>Paenibacillaceae</taxon>
        <taxon>Paenibacillus</taxon>
    </lineage>
</organism>
<evidence type="ECO:0000313" key="12">
    <source>
        <dbReference type="Proteomes" id="UP000198538"/>
    </source>
</evidence>
<dbReference type="PRINTS" id="PR00070">
    <property type="entry name" value="DHFR"/>
</dbReference>
<dbReference type="GO" id="GO:0046452">
    <property type="term" value="P:dihydrofolate metabolic process"/>
    <property type="evidence" value="ECO:0007669"/>
    <property type="project" value="TreeGrafter"/>
</dbReference>
<evidence type="ECO:0000313" key="11">
    <source>
        <dbReference type="EMBL" id="SCY19707.1"/>
    </source>
</evidence>
<evidence type="ECO:0000256" key="7">
    <source>
        <dbReference type="ARBA" id="ARBA00025067"/>
    </source>
</evidence>
<dbReference type="Proteomes" id="UP000198538">
    <property type="component" value="Unassembled WGS sequence"/>
</dbReference>
<feature type="domain" description="DHFR" evidence="10">
    <location>
        <begin position="18"/>
        <end position="176"/>
    </location>
</feature>
<dbReference type="AlphaFoldDB" id="A0A1G5DYK3"/>
<evidence type="ECO:0000256" key="5">
    <source>
        <dbReference type="ARBA" id="ARBA00022857"/>
    </source>
</evidence>
<dbReference type="InterPro" id="IPR001796">
    <property type="entry name" value="DHFR_dom"/>
</dbReference>
<sequence length="178" mass="21018">MQYKHNNVFDERDVQPLSIELVWAMGENGVIGHHNSLPWRLPKDMAFFKQQTINKTIIMGRNTWESFGGKPLPHRRNIVVTRDLNYRADQAEIVHTIEEGLKAAQGEELCVIGGSQVYREFLPFADRLVVTKIHEQFEGDTFFPEVDWSEWELKKQIEGEQDEKNVYPFTFEFYERKR</sequence>
<dbReference type="PIRSF" id="PIRSF000194">
    <property type="entry name" value="DHFR"/>
    <property type="match status" value="1"/>
</dbReference>
<dbReference type="GO" id="GO:0046655">
    <property type="term" value="P:folic acid metabolic process"/>
    <property type="evidence" value="ECO:0007669"/>
    <property type="project" value="TreeGrafter"/>
</dbReference>
<evidence type="ECO:0000256" key="3">
    <source>
        <dbReference type="ARBA" id="ARBA00012856"/>
    </source>
</evidence>
<dbReference type="Pfam" id="PF00186">
    <property type="entry name" value="DHFR_1"/>
    <property type="match status" value="1"/>
</dbReference>
<evidence type="ECO:0000256" key="2">
    <source>
        <dbReference type="ARBA" id="ARBA00009539"/>
    </source>
</evidence>
<dbReference type="FunFam" id="3.40.430.10:FF:000001">
    <property type="entry name" value="Dihydrofolate reductase"/>
    <property type="match status" value="1"/>
</dbReference>
<keyword evidence="5 8" id="KW-0521">NADP</keyword>
<comment type="similarity">
    <text evidence="2 8 9">Belongs to the dihydrofolate reductase family.</text>
</comment>
<evidence type="ECO:0000256" key="8">
    <source>
        <dbReference type="PIRNR" id="PIRNR000194"/>
    </source>
</evidence>
<comment type="catalytic activity">
    <reaction evidence="8">
        <text>(6S)-5,6,7,8-tetrahydrofolate + NADP(+) = 7,8-dihydrofolate + NADPH + H(+)</text>
        <dbReference type="Rhea" id="RHEA:15009"/>
        <dbReference type="ChEBI" id="CHEBI:15378"/>
        <dbReference type="ChEBI" id="CHEBI:57451"/>
        <dbReference type="ChEBI" id="CHEBI:57453"/>
        <dbReference type="ChEBI" id="CHEBI:57783"/>
        <dbReference type="ChEBI" id="CHEBI:58349"/>
        <dbReference type="EC" id="1.5.1.3"/>
    </reaction>
</comment>
<evidence type="ECO:0000256" key="4">
    <source>
        <dbReference type="ARBA" id="ARBA00022563"/>
    </source>
</evidence>
<dbReference type="UniPathway" id="UPA00077">
    <property type="reaction ID" value="UER00158"/>
</dbReference>
<evidence type="ECO:0000256" key="6">
    <source>
        <dbReference type="ARBA" id="ARBA00023002"/>
    </source>
</evidence>
<evidence type="ECO:0000256" key="1">
    <source>
        <dbReference type="ARBA" id="ARBA00004903"/>
    </source>
</evidence>
<dbReference type="InterPro" id="IPR024072">
    <property type="entry name" value="DHFR-like_dom_sf"/>
</dbReference>